<dbReference type="InterPro" id="IPR004919">
    <property type="entry name" value="GmrSD_N"/>
</dbReference>
<dbReference type="Pfam" id="PF03235">
    <property type="entry name" value="GmrSD_N"/>
    <property type="match status" value="1"/>
</dbReference>
<dbReference type="PANTHER" id="PTHR39639:SF1">
    <property type="entry name" value="DUF262 DOMAIN-CONTAINING PROTEIN"/>
    <property type="match status" value="1"/>
</dbReference>
<organism evidence="2 3">
    <name type="scientific">Bradyrhizobium manausense</name>
    <dbReference type="NCBI Taxonomy" id="989370"/>
    <lineage>
        <taxon>Bacteria</taxon>
        <taxon>Pseudomonadati</taxon>
        <taxon>Pseudomonadota</taxon>
        <taxon>Alphaproteobacteria</taxon>
        <taxon>Hyphomicrobiales</taxon>
        <taxon>Nitrobacteraceae</taxon>
        <taxon>Bradyrhizobium</taxon>
    </lineage>
</organism>
<gene>
    <name evidence="2" type="ORF">AOQ71_21100</name>
</gene>
<comment type="caution">
    <text evidence="2">The sequence shown here is derived from an EMBL/GenBank/DDBJ whole genome shotgun (WGS) entry which is preliminary data.</text>
</comment>
<evidence type="ECO:0000313" key="3">
    <source>
        <dbReference type="Proteomes" id="UP000051936"/>
    </source>
</evidence>
<protein>
    <recommendedName>
        <fullName evidence="1">GmrSD restriction endonucleases N-terminal domain-containing protein</fullName>
    </recommendedName>
</protein>
<dbReference type="STRING" id="989370.AOQ71_21100"/>
<evidence type="ECO:0000259" key="1">
    <source>
        <dbReference type="Pfam" id="PF03235"/>
    </source>
</evidence>
<evidence type="ECO:0000313" key="2">
    <source>
        <dbReference type="EMBL" id="KRQ09130.1"/>
    </source>
</evidence>
<dbReference type="RefSeq" id="WP_057750346.1">
    <property type="nucleotide sequence ID" value="NZ_LJYG01000090.1"/>
</dbReference>
<dbReference type="OrthoDB" id="9787127at2"/>
<dbReference type="PANTHER" id="PTHR39639">
    <property type="entry name" value="CHROMOSOME 16, WHOLE GENOME SHOTGUN SEQUENCE"/>
    <property type="match status" value="1"/>
</dbReference>
<sequence>MPALGEDEDIAVAEEGEDQSAWFTDDGSEDIDASFKDYDITASPNDFNIRTIVDFIEAGPFQIPGFQRNYVWDRKRASKLIESVLIGLPVPQIFLYEEDRNKFLVIDGQQRLMSIYYFVKGRFPRRAQRPAIRRIVAEKGLLPKEILADDAYFQKFNLYLPGAAGGQRSRFHGKNFETLGEDQTTFNLRTIRNVIIKQNSPKEDRDTSIFEIFNRLNTGGVNLRPQEIRGSLYHSRFMERLNKLNIEPVWRALIGQPEPDLHAKDTEILLRVVALTMDGEHYAEPIGQFLNTFAKKARALDDTQLSFLESLFSAFLAQVKNVSMDVFRVERTGRFSIAMFEAVFRAACTDALKNRSLDVWPLTNAALASLKSDKKFIEATKEGIGRATHVTERYERARELLAIKPAG</sequence>
<proteinExistence type="predicted"/>
<dbReference type="Proteomes" id="UP000051936">
    <property type="component" value="Unassembled WGS sequence"/>
</dbReference>
<feature type="domain" description="GmrSD restriction endonucleases N-terminal" evidence="1">
    <location>
        <begin position="50"/>
        <end position="233"/>
    </location>
</feature>
<accession>A0A0R3DGW7</accession>
<reference evidence="2 3" key="1">
    <citation type="submission" date="2015-09" db="EMBL/GenBank/DDBJ databases">
        <title>Draft Genome Sequence of Bradyrhizobium manausense Strain BR 3351T, a Novel Symbiotic Nitrogen-Fixing Alphaproteobacterium Isolated from Brazilian Amazon Rain Forest.</title>
        <authorList>
            <person name="De Araujo J.L."/>
            <person name="Zilli J.E."/>
        </authorList>
    </citation>
    <scope>NUCLEOTIDE SEQUENCE [LARGE SCALE GENOMIC DNA]</scope>
    <source>
        <strain evidence="2 3">BR3351</strain>
    </source>
</reference>
<keyword evidence="3" id="KW-1185">Reference proteome</keyword>
<dbReference type="AlphaFoldDB" id="A0A0R3DGW7"/>
<name>A0A0R3DGW7_9BRAD</name>
<dbReference type="EMBL" id="LJYG01000090">
    <property type="protein sequence ID" value="KRQ09130.1"/>
    <property type="molecule type" value="Genomic_DNA"/>
</dbReference>